<sequence>MKLNKKIRNGLLLLASIITLNSCETLDLDKLDNPSLLTPDSADPDLLLNNVELNFINFLEQINARQMEFARMEQLFGAYTGAFAMTAPSLDNDWDFAYSEMLQDNETLLALAEERQIPRYLGIAKVLKAYVFVSLVDTFGEVPFTEALQGASNANPSVDAGDVIYDAMFDLIDEGISDLSQTAIAVPNELFYGGDAAQWIRLANTLKLKMHFQSRLVRQTASTSAITSLVNSGNIITSSADDFVFQYSSTVTPADSRHPEYIQNYQNAGAADYMSNYYMSIMKDEKVDPDPRLRYYFYRQSGTDPEGDFLPCSDDALEFCYIDDFYWGRDHFFDEGVPNDNLLRTTWGVYPAGGAFDADTFLGVDSNAGAGGAGIFPLITSSFVNFMLAESALMINTPGDPRTYLENGIRESMAKVLNFLPGQVDPAFAATSTQVEAYVAEVLADYDAAADNNARLDIIVKEYFIALWGNGMEAYNAYRRTGFPSDIQSPTGSAGPFPRSFFYPTNAVNLNTSISQKSVTERVFWDNNPDGFID</sequence>
<protein>
    <submittedName>
        <fullName evidence="1">SusD/RagB family nutrient-binding outer membrane lipoprotein</fullName>
    </submittedName>
</protein>
<dbReference type="SUPFAM" id="SSF48452">
    <property type="entry name" value="TPR-like"/>
    <property type="match status" value="1"/>
</dbReference>
<name>A0ABU5ZS61_9FLAO</name>
<dbReference type="InterPro" id="IPR011990">
    <property type="entry name" value="TPR-like_helical_dom_sf"/>
</dbReference>
<dbReference type="EMBL" id="JAYKLX010000002">
    <property type="protein sequence ID" value="MEB3344892.1"/>
    <property type="molecule type" value="Genomic_DNA"/>
</dbReference>
<keyword evidence="2" id="KW-1185">Reference proteome</keyword>
<dbReference type="Pfam" id="PF12771">
    <property type="entry name" value="SusD-like_2"/>
    <property type="match status" value="1"/>
</dbReference>
<dbReference type="Proteomes" id="UP001327027">
    <property type="component" value="Unassembled WGS sequence"/>
</dbReference>
<dbReference type="InterPro" id="IPR024302">
    <property type="entry name" value="SusD-like"/>
</dbReference>
<evidence type="ECO:0000313" key="1">
    <source>
        <dbReference type="EMBL" id="MEB3344892.1"/>
    </source>
</evidence>
<proteinExistence type="predicted"/>
<dbReference type="InterPro" id="IPR041662">
    <property type="entry name" value="SusD-like_2"/>
</dbReference>
<comment type="caution">
    <text evidence="1">The sequence shown here is derived from an EMBL/GenBank/DDBJ whole genome shotgun (WGS) entry which is preliminary data.</text>
</comment>
<gene>
    <name evidence="1" type="ORF">U6A24_05440</name>
</gene>
<reference evidence="1 2" key="1">
    <citation type="journal article" date="2013" name="Int. J. Syst. Evol. Microbiol.">
        <title>Aquimarina gracilis sp. nov., isolated from the gut microflora of a mussel, Mytilus coruscus, and emended description of Aquimarina spongiae.</title>
        <authorList>
            <person name="Park S.C."/>
            <person name="Choe H.N."/>
            <person name="Baik K.S."/>
            <person name="Seong C.N."/>
        </authorList>
    </citation>
    <scope>NUCLEOTIDE SEQUENCE [LARGE SCALE GENOMIC DNA]</scope>
    <source>
        <strain evidence="1 2">PSC32</strain>
    </source>
</reference>
<organism evidence="1 2">
    <name type="scientific">Aquimarina gracilis</name>
    <dbReference type="NCBI Taxonomy" id="874422"/>
    <lineage>
        <taxon>Bacteria</taxon>
        <taxon>Pseudomonadati</taxon>
        <taxon>Bacteroidota</taxon>
        <taxon>Flavobacteriia</taxon>
        <taxon>Flavobacteriales</taxon>
        <taxon>Flavobacteriaceae</taxon>
        <taxon>Aquimarina</taxon>
    </lineage>
</organism>
<dbReference type="Gene3D" id="1.25.40.390">
    <property type="match status" value="1"/>
</dbReference>
<dbReference type="RefSeq" id="WP_324178917.1">
    <property type="nucleotide sequence ID" value="NZ_BAABAW010000003.1"/>
</dbReference>
<dbReference type="Pfam" id="PF12741">
    <property type="entry name" value="SusD-like"/>
    <property type="match status" value="1"/>
</dbReference>
<accession>A0ABU5ZS61</accession>
<evidence type="ECO:0000313" key="2">
    <source>
        <dbReference type="Proteomes" id="UP001327027"/>
    </source>
</evidence>
<keyword evidence="1" id="KW-0449">Lipoprotein</keyword>